<feature type="domain" description="Glycosyl transferase family 51" evidence="17">
    <location>
        <begin position="72"/>
        <end position="248"/>
    </location>
</feature>
<dbReference type="AlphaFoldDB" id="A0A4R2IMI0"/>
<comment type="catalytic activity">
    <reaction evidence="13">
        <text>[GlcNAc-(1-&gt;4)-Mur2Ac(oyl-L-Ala-gamma-D-Glu-L-Lys-D-Ala-D-Ala)](n)-di-trans,octa-cis-undecaprenyl diphosphate + beta-D-GlcNAc-(1-&gt;4)-Mur2Ac(oyl-L-Ala-gamma-D-Glu-L-Lys-D-Ala-D-Ala)-di-trans,octa-cis-undecaprenyl diphosphate = [GlcNAc-(1-&gt;4)-Mur2Ac(oyl-L-Ala-gamma-D-Glu-L-Lys-D-Ala-D-Ala)](n+1)-di-trans,octa-cis-undecaprenyl diphosphate + di-trans,octa-cis-undecaprenyl diphosphate + H(+)</text>
        <dbReference type="Rhea" id="RHEA:23708"/>
        <dbReference type="Rhea" id="RHEA-COMP:9602"/>
        <dbReference type="Rhea" id="RHEA-COMP:9603"/>
        <dbReference type="ChEBI" id="CHEBI:15378"/>
        <dbReference type="ChEBI" id="CHEBI:58405"/>
        <dbReference type="ChEBI" id="CHEBI:60033"/>
        <dbReference type="ChEBI" id="CHEBI:78435"/>
        <dbReference type="EC" id="2.4.99.28"/>
    </reaction>
</comment>
<feature type="domain" description="Penicillin-binding protein transpeptidase" evidence="16">
    <location>
        <begin position="343"/>
        <end position="607"/>
    </location>
</feature>
<evidence type="ECO:0000256" key="14">
    <source>
        <dbReference type="SAM" id="MobiDB-lite"/>
    </source>
</evidence>
<dbReference type="InterPro" id="IPR012338">
    <property type="entry name" value="Beta-lactam/transpept-like"/>
</dbReference>
<evidence type="ECO:0000256" key="10">
    <source>
        <dbReference type="ARBA" id="ARBA00023268"/>
    </source>
</evidence>
<evidence type="ECO:0000313" key="19">
    <source>
        <dbReference type="Proteomes" id="UP000295573"/>
    </source>
</evidence>
<dbReference type="Pfam" id="PF00905">
    <property type="entry name" value="Transpeptidase"/>
    <property type="match status" value="1"/>
</dbReference>
<comment type="similarity">
    <text evidence="1">In the C-terminal section; belongs to the transpeptidase family.</text>
</comment>
<dbReference type="OrthoDB" id="9766909at2"/>
<sequence length="740" mass="80181">MSEARRKAAPARKAKRHWALRALGWFLGLFFLGIIGGVATFFIVYQTTEIPDINKAFTTNTTTVYYSDGKTPLGSFYDQNRHSVPLAQIPKRVQDAVIAAEDRTFWTNPGISPTGMARAAINIARGEQLQGGSTLTQQYVKIMYLTQERTASRKFKELFIATKLSRSQDKSKTLEGYLNTIYFGEGAYGVSAAGDAYFSQPDPAKLTVPQAALLATVLNNPTIFDPEDKDATTKKRVLGRYQYVLDGMRQMGTITDAQYAQYSKAVPPLKKKQKSDRFKGPNGFLLDMARKELLRLGYDQDEISGGGLKVVTTFDVNKQKDMVAAATEKLPKKNRQNLHIGMAAVKPGTGELVAVYGGPDYLTNQLNWATLRGRPGSSFKPFAVAAALQDGKSMWDTFQGDSPIEIQGKKLRNELNTDYGTVNLLKATEQSVNTAFYDLVDNQMGDDGPSKVVDAAEAAGIPASKTLEDDRHNPSTVLGPDAYASPVDMANAYATFAADGKAAPVHTIKTVTNADGKVEVSEKRLEKQIKQAFPPDIARMVNFALQNVVEKGTGERAGQLDRPVAGKTGTAGGVAIEHRAENAKCDGCKEGDDTLTSWWTGYTPQLSTSVLYRAGKSGESDLDPFSSDPAFFGGNWPVRTWLAFMEPALEGLPDEGFPEPDDDDIKDSPTPTYTPPQTTNTPTNTPTSTPSNTPTNTPTNTPSSTPTKTKPTKTPGWPPIPTGGPTTAEPTRTPNQPAAG</sequence>
<evidence type="ECO:0000256" key="7">
    <source>
        <dbReference type="ARBA" id="ARBA00022801"/>
    </source>
</evidence>
<accession>A0A4R2IMI0</accession>
<dbReference type="PANTHER" id="PTHR32282">
    <property type="entry name" value="BINDING PROTEIN TRANSPEPTIDASE, PUTATIVE-RELATED"/>
    <property type="match status" value="1"/>
</dbReference>
<evidence type="ECO:0000256" key="2">
    <source>
        <dbReference type="ARBA" id="ARBA00007739"/>
    </source>
</evidence>
<evidence type="ECO:0000313" key="18">
    <source>
        <dbReference type="EMBL" id="TCO46273.1"/>
    </source>
</evidence>
<dbReference type="GO" id="GO:0009002">
    <property type="term" value="F:serine-type D-Ala-D-Ala carboxypeptidase activity"/>
    <property type="evidence" value="ECO:0007669"/>
    <property type="project" value="UniProtKB-EC"/>
</dbReference>
<keyword evidence="7" id="KW-0378">Hydrolase</keyword>
<evidence type="ECO:0000256" key="9">
    <source>
        <dbReference type="ARBA" id="ARBA00022984"/>
    </source>
</evidence>
<feature type="transmembrane region" description="Helical" evidence="15">
    <location>
        <begin position="20"/>
        <end position="45"/>
    </location>
</feature>
<keyword evidence="15" id="KW-0472">Membrane</keyword>
<keyword evidence="11" id="KW-0961">Cell wall biogenesis/degradation</keyword>
<keyword evidence="3 18" id="KW-0121">Carboxypeptidase</keyword>
<keyword evidence="4" id="KW-0645">Protease</keyword>
<feature type="compositionally biased region" description="Acidic residues" evidence="14">
    <location>
        <begin position="652"/>
        <end position="665"/>
    </location>
</feature>
<evidence type="ECO:0000256" key="11">
    <source>
        <dbReference type="ARBA" id="ARBA00023316"/>
    </source>
</evidence>
<keyword evidence="8" id="KW-0133">Cell shape</keyword>
<feature type="region of interest" description="Disordered" evidence="14">
    <location>
        <begin position="650"/>
        <end position="740"/>
    </location>
</feature>
<keyword evidence="5" id="KW-0328">Glycosyltransferase</keyword>
<dbReference type="SUPFAM" id="SSF53955">
    <property type="entry name" value="Lysozyme-like"/>
    <property type="match status" value="1"/>
</dbReference>
<evidence type="ECO:0000259" key="17">
    <source>
        <dbReference type="Pfam" id="PF00912"/>
    </source>
</evidence>
<evidence type="ECO:0000256" key="8">
    <source>
        <dbReference type="ARBA" id="ARBA00022960"/>
    </source>
</evidence>
<evidence type="ECO:0000256" key="13">
    <source>
        <dbReference type="ARBA" id="ARBA00049902"/>
    </source>
</evidence>
<dbReference type="InterPro" id="IPR001264">
    <property type="entry name" value="Glyco_trans_51"/>
</dbReference>
<dbReference type="GO" id="GO:0030288">
    <property type="term" value="C:outer membrane-bounded periplasmic space"/>
    <property type="evidence" value="ECO:0007669"/>
    <property type="project" value="TreeGrafter"/>
</dbReference>
<keyword evidence="10" id="KW-0511">Multifunctional enzyme</keyword>
<comment type="similarity">
    <text evidence="2">In the N-terminal section; belongs to the glycosyltransferase 51 family.</text>
</comment>
<keyword evidence="19" id="KW-1185">Reference proteome</keyword>
<evidence type="ECO:0000256" key="6">
    <source>
        <dbReference type="ARBA" id="ARBA00022679"/>
    </source>
</evidence>
<dbReference type="InterPro" id="IPR001460">
    <property type="entry name" value="PCN-bd_Tpept"/>
</dbReference>
<gene>
    <name evidence="18" type="ORF">EV646_107297</name>
</gene>
<dbReference type="Pfam" id="PF00912">
    <property type="entry name" value="Transgly"/>
    <property type="match status" value="1"/>
</dbReference>
<dbReference type="InterPro" id="IPR023346">
    <property type="entry name" value="Lysozyme-like_dom_sf"/>
</dbReference>
<dbReference type="GO" id="GO:0008658">
    <property type="term" value="F:penicillin binding"/>
    <property type="evidence" value="ECO:0007669"/>
    <property type="project" value="InterPro"/>
</dbReference>
<protein>
    <submittedName>
        <fullName evidence="18">Membrane peptidoglycan carboxypeptidase</fullName>
    </submittedName>
</protein>
<evidence type="ECO:0000256" key="12">
    <source>
        <dbReference type="ARBA" id="ARBA00034000"/>
    </source>
</evidence>
<evidence type="ECO:0000256" key="4">
    <source>
        <dbReference type="ARBA" id="ARBA00022670"/>
    </source>
</evidence>
<dbReference type="Gene3D" id="3.40.710.10">
    <property type="entry name" value="DD-peptidase/beta-lactamase superfamily"/>
    <property type="match status" value="1"/>
</dbReference>
<dbReference type="SUPFAM" id="SSF56601">
    <property type="entry name" value="beta-lactamase/transpeptidase-like"/>
    <property type="match status" value="1"/>
</dbReference>
<dbReference type="Proteomes" id="UP000295573">
    <property type="component" value="Unassembled WGS sequence"/>
</dbReference>
<evidence type="ECO:0000256" key="5">
    <source>
        <dbReference type="ARBA" id="ARBA00022676"/>
    </source>
</evidence>
<comment type="catalytic activity">
    <reaction evidence="12">
        <text>Preferential cleavage: (Ac)2-L-Lys-D-Ala-|-D-Ala. Also transpeptidation of peptidyl-alanyl moieties that are N-acyl substituents of D-alanine.</text>
        <dbReference type="EC" id="3.4.16.4"/>
    </reaction>
</comment>
<evidence type="ECO:0000256" key="1">
    <source>
        <dbReference type="ARBA" id="ARBA00007090"/>
    </source>
</evidence>
<dbReference type="GO" id="GO:0006508">
    <property type="term" value="P:proteolysis"/>
    <property type="evidence" value="ECO:0007669"/>
    <property type="project" value="UniProtKB-KW"/>
</dbReference>
<dbReference type="GO" id="GO:0008360">
    <property type="term" value="P:regulation of cell shape"/>
    <property type="evidence" value="ECO:0007669"/>
    <property type="project" value="UniProtKB-KW"/>
</dbReference>
<dbReference type="EMBL" id="SLWR01000007">
    <property type="protein sequence ID" value="TCO46273.1"/>
    <property type="molecule type" value="Genomic_DNA"/>
</dbReference>
<evidence type="ECO:0000256" key="3">
    <source>
        <dbReference type="ARBA" id="ARBA00022645"/>
    </source>
</evidence>
<dbReference type="GO" id="GO:0071555">
    <property type="term" value="P:cell wall organization"/>
    <property type="evidence" value="ECO:0007669"/>
    <property type="project" value="UniProtKB-KW"/>
</dbReference>
<keyword evidence="15" id="KW-1133">Transmembrane helix</keyword>
<dbReference type="GO" id="GO:0009252">
    <property type="term" value="P:peptidoglycan biosynthetic process"/>
    <property type="evidence" value="ECO:0007669"/>
    <property type="project" value="UniProtKB-KW"/>
</dbReference>
<feature type="compositionally biased region" description="Low complexity" evidence="14">
    <location>
        <begin position="668"/>
        <end position="715"/>
    </location>
</feature>
<organism evidence="18 19">
    <name type="scientific">Kribbella antiqua</name>
    <dbReference type="NCBI Taxonomy" id="2512217"/>
    <lineage>
        <taxon>Bacteria</taxon>
        <taxon>Bacillati</taxon>
        <taxon>Actinomycetota</taxon>
        <taxon>Actinomycetes</taxon>
        <taxon>Propionibacteriales</taxon>
        <taxon>Kribbellaceae</taxon>
        <taxon>Kribbella</taxon>
    </lineage>
</organism>
<dbReference type="PANTHER" id="PTHR32282:SF34">
    <property type="entry name" value="PENICILLIN-BINDING PROTEIN 1A"/>
    <property type="match status" value="1"/>
</dbReference>
<name>A0A4R2IMI0_9ACTN</name>
<dbReference type="GO" id="GO:0008955">
    <property type="term" value="F:peptidoglycan glycosyltransferase activity"/>
    <property type="evidence" value="ECO:0007669"/>
    <property type="project" value="UniProtKB-EC"/>
</dbReference>
<evidence type="ECO:0000259" key="16">
    <source>
        <dbReference type="Pfam" id="PF00905"/>
    </source>
</evidence>
<dbReference type="Gene3D" id="1.10.3810.10">
    <property type="entry name" value="Biosynthetic peptidoglycan transglycosylase-like"/>
    <property type="match status" value="1"/>
</dbReference>
<keyword evidence="15" id="KW-0812">Transmembrane</keyword>
<proteinExistence type="inferred from homology"/>
<comment type="caution">
    <text evidence="18">The sequence shown here is derived from an EMBL/GenBank/DDBJ whole genome shotgun (WGS) entry which is preliminary data.</text>
</comment>
<keyword evidence="6" id="KW-0808">Transferase</keyword>
<evidence type="ECO:0000256" key="15">
    <source>
        <dbReference type="SAM" id="Phobius"/>
    </source>
</evidence>
<dbReference type="RefSeq" id="WP_132151260.1">
    <property type="nucleotide sequence ID" value="NZ_SLWR01000007.1"/>
</dbReference>
<dbReference type="InterPro" id="IPR050396">
    <property type="entry name" value="Glycosyltr_51/Transpeptidase"/>
</dbReference>
<dbReference type="FunFam" id="1.10.3810.10:FF:000001">
    <property type="entry name" value="Penicillin-binding protein 1A"/>
    <property type="match status" value="1"/>
</dbReference>
<dbReference type="InterPro" id="IPR036950">
    <property type="entry name" value="PBP_transglycosylase"/>
</dbReference>
<keyword evidence="9" id="KW-0573">Peptidoglycan synthesis</keyword>
<reference evidence="18 19" key="1">
    <citation type="journal article" date="2015" name="Stand. Genomic Sci.">
        <title>Genomic Encyclopedia of Bacterial and Archaeal Type Strains, Phase III: the genomes of soil and plant-associated and newly described type strains.</title>
        <authorList>
            <person name="Whitman W.B."/>
            <person name="Woyke T."/>
            <person name="Klenk H.P."/>
            <person name="Zhou Y."/>
            <person name="Lilburn T.G."/>
            <person name="Beck B.J."/>
            <person name="De Vos P."/>
            <person name="Vandamme P."/>
            <person name="Eisen J.A."/>
            <person name="Garrity G."/>
            <person name="Hugenholtz P."/>
            <person name="Kyrpides N.C."/>
        </authorList>
    </citation>
    <scope>NUCLEOTIDE SEQUENCE [LARGE SCALE GENOMIC DNA]</scope>
    <source>
        <strain evidence="18 19">VKM Ac-2541</strain>
    </source>
</reference>
<feature type="compositionally biased region" description="Low complexity" evidence="14">
    <location>
        <begin position="723"/>
        <end position="734"/>
    </location>
</feature>